<protein>
    <submittedName>
        <fullName evidence="2 3">Uncharacterized protein</fullName>
    </submittedName>
</protein>
<keyword evidence="4" id="KW-1185">Reference proteome</keyword>
<dbReference type="EMBL" id="KE525379">
    <property type="protein sequence ID" value="KFB52356.1"/>
    <property type="molecule type" value="Genomic_DNA"/>
</dbReference>
<evidence type="ECO:0000313" key="4">
    <source>
        <dbReference type="Proteomes" id="UP000030765"/>
    </source>
</evidence>
<dbReference type="Proteomes" id="UP000030765">
    <property type="component" value="Unassembled WGS sequence"/>
</dbReference>
<accession>A0A084WQ62</accession>
<dbReference type="EMBL" id="ATLV01025269">
    <property type="status" value="NOT_ANNOTATED_CDS"/>
    <property type="molecule type" value="Genomic_DNA"/>
</dbReference>
<name>A0A084WQ62_ANOSI</name>
<feature type="region of interest" description="Disordered" evidence="1">
    <location>
        <begin position="19"/>
        <end position="46"/>
    </location>
</feature>
<sequence length="104" mass="11525">MHPILNFRHHVGLVMLLPRGGDYRSKEPPSSPPPAQKTDITGSSLIANTVVSKPDSYARPRRRQLDSGTNLCMLPMTALRFVALSEWTPEPPPFSPGKLPARLR</sequence>
<dbReference type="AlphaFoldDB" id="A0A084WQ62"/>
<gene>
    <name evidence="2" type="ORF">ZHAS_00020572</name>
</gene>
<reference evidence="2 4" key="1">
    <citation type="journal article" date="2014" name="BMC Genomics">
        <title>Genome sequence of Anopheles sinensis provides insight into genetics basis of mosquito competence for malaria parasites.</title>
        <authorList>
            <person name="Zhou D."/>
            <person name="Zhang D."/>
            <person name="Ding G."/>
            <person name="Shi L."/>
            <person name="Hou Q."/>
            <person name="Ye Y."/>
            <person name="Xu Y."/>
            <person name="Zhou H."/>
            <person name="Xiong C."/>
            <person name="Li S."/>
            <person name="Yu J."/>
            <person name="Hong S."/>
            <person name="Yu X."/>
            <person name="Zou P."/>
            <person name="Chen C."/>
            <person name="Chang X."/>
            <person name="Wang W."/>
            <person name="Lv Y."/>
            <person name="Sun Y."/>
            <person name="Ma L."/>
            <person name="Shen B."/>
            <person name="Zhu C."/>
        </authorList>
    </citation>
    <scope>NUCLEOTIDE SEQUENCE [LARGE SCALE GENOMIC DNA]</scope>
</reference>
<evidence type="ECO:0000313" key="3">
    <source>
        <dbReference type="EnsemblMetazoa" id="ASIC020572-PA"/>
    </source>
</evidence>
<proteinExistence type="predicted"/>
<evidence type="ECO:0000313" key="2">
    <source>
        <dbReference type="EMBL" id="KFB52356.1"/>
    </source>
</evidence>
<dbReference type="EnsemblMetazoa" id="ASIC020572-RA">
    <property type="protein sequence ID" value="ASIC020572-PA"/>
    <property type="gene ID" value="ASIC020572"/>
</dbReference>
<evidence type="ECO:0000256" key="1">
    <source>
        <dbReference type="SAM" id="MobiDB-lite"/>
    </source>
</evidence>
<organism evidence="2">
    <name type="scientific">Anopheles sinensis</name>
    <name type="common">Mosquito</name>
    <dbReference type="NCBI Taxonomy" id="74873"/>
    <lineage>
        <taxon>Eukaryota</taxon>
        <taxon>Metazoa</taxon>
        <taxon>Ecdysozoa</taxon>
        <taxon>Arthropoda</taxon>
        <taxon>Hexapoda</taxon>
        <taxon>Insecta</taxon>
        <taxon>Pterygota</taxon>
        <taxon>Neoptera</taxon>
        <taxon>Endopterygota</taxon>
        <taxon>Diptera</taxon>
        <taxon>Nematocera</taxon>
        <taxon>Culicoidea</taxon>
        <taxon>Culicidae</taxon>
        <taxon>Anophelinae</taxon>
        <taxon>Anopheles</taxon>
    </lineage>
</organism>
<dbReference type="VEuPathDB" id="VectorBase:ASIC020572"/>
<reference evidence="3" key="2">
    <citation type="submission" date="2020-05" db="UniProtKB">
        <authorList>
            <consortium name="EnsemblMetazoa"/>
        </authorList>
    </citation>
    <scope>IDENTIFICATION</scope>
</reference>